<dbReference type="EMBL" id="SOFL01000043">
    <property type="protein sequence ID" value="TFB99793.1"/>
    <property type="molecule type" value="Genomic_DNA"/>
</dbReference>
<feature type="region of interest" description="Disordered" evidence="1">
    <location>
        <begin position="43"/>
        <end position="84"/>
    </location>
</feature>
<keyword evidence="2" id="KW-1133">Transmembrane helix</keyword>
<dbReference type="AlphaFoldDB" id="A0A4R8W321"/>
<gene>
    <name evidence="3" type="ORF">E3O42_12940</name>
</gene>
<evidence type="ECO:0000256" key="1">
    <source>
        <dbReference type="SAM" id="MobiDB-lite"/>
    </source>
</evidence>
<dbReference type="Proteomes" id="UP000297907">
    <property type="component" value="Unassembled WGS sequence"/>
</dbReference>
<keyword evidence="2" id="KW-0812">Transmembrane</keyword>
<organism evidence="3 4">
    <name type="scientific">Cryobacterium adonitolivorans</name>
    <dbReference type="NCBI Taxonomy" id="1259189"/>
    <lineage>
        <taxon>Bacteria</taxon>
        <taxon>Bacillati</taxon>
        <taxon>Actinomycetota</taxon>
        <taxon>Actinomycetes</taxon>
        <taxon>Micrococcales</taxon>
        <taxon>Microbacteriaceae</taxon>
        <taxon>Cryobacterium</taxon>
    </lineage>
</organism>
<feature type="transmembrane region" description="Helical" evidence="2">
    <location>
        <begin position="87"/>
        <end position="108"/>
    </location>
</feature>
<protein>
    <submittedName>
        <fullName evidence="3">Uncharacterized protein</fullName>
    </submittedName>
</protein>
<evidence type="ECO:0000256" key="2">
    <source>
        <dbReference type="SAM" id="Phobius"/>
    </source>
</evidence>
<keyword evidence="4" id="KW-1185">Reference proteome</keyword>
<keyword evidence="2" id="KW-0472">Membrane</keyword>
<accession>A0A4R8W321</accession>
<evidence type="ECO:0000313" key="4">
    <source>
        <dbReference type="Proteomes" id="UP000297907"/>
    </source>
</evidence>
<feature type="compositionally biased region" description="Low complexity" evidence="1">
    <location>
        <begin position="61"/>
        <end position="70"/>
    </location>
</feature>
<dbReference type="RefSeq" id="WP_134454328.1">
    <property type="nucleotide sequence ID" value="NZ_SOFL01000043.1"/>
</dbReference>
<reference evidence="3 4" key="1">
    <citation type="submission" date="2019-03" db="EMBL/GenBank/DDBJ databases">
        <title>Genomics of glacier-inhabiting Cryobacterium strains.</title>
        <authorList>
            <person name="Liu Q."/>
            <person name="Xin Y.-H."/>
        </authorList>
    </citation>
    <scope>NUCLEOTIDE SEQUENCE [LARGE SCALE GENOMIC DNA]</scope>
    <source>
        <strain evidence="3 4">RHLS22-1</strain>
    </source>
</reference>
<name>A0A4R8W321_9MICO</name>
<sequence>MTARDAEDRLRPAEAAGRLLALVPSADVPPAGPELPAAVAREVGATRPLDLPTTLQRDVTPDVPATTPTPQDERAAHSRRSRTSRRWPLVVSGVLVALLTAAAVLFVVPHTEPAPEPPEYPAVDGQLGDHLEQLQESVDP</sequence>
<proteinExistence type="predicted"/>
<feature type="region of interest" description="Disordered" evidence="1">
    <location>
        <begin position="113"/>
        <end position="140"/>
    </location>
</feature>
<evidence type="ECO:0000313" key="3">
    <source>
        <dbReference type="EMBL" id="TFB99793.1"/>
    </source>
</evidence>
<comment type="caution">
    <text evidence="3">The sequence shown here is derived from an EMBL/GenBank/DDBJ whole genome shotgun (WGS) entry which is preliminary data.</text>
</comment>